<dbReference type="PANTHER" id="PTHR32387">
    <property type="entry name" value="WU:FJ29H11"/>
    <property type="match status" value="1"/>
</dbReference>
<protein>
    <submittedName>
        <fullName evidence="1">Sacsin</fullName>
    </submittedName>
</protein>
<proteinExistence type="predicted"/>
<feature type="non-terminal residue" evidence="1">
    <location>
        <position position="1"/>
    </location>
</feature>
<gene>
    <name evidence="1" type="primary">SACS</name>
    <name evidence="1" type="ORF">TSPGSL018_4357</name>
</gene>
<dbReference type="Gene3D" id="3.30.565.10">
    <property type="entry name" value="Histidine kinase-like ATPase, C-terminal domain"/>
    <property type="match status" value="1"/>
</dbReference>
<dbReference type="EMBL" id="GBEZ01002013">
    <property type="protein sequence ID" value="JAC83006.1"/>
    <property type="molecule type" value="Transcribed_RNA"/>
</dbReference>
<accession>A0A061SJW0</accession>
<organism evidence="1">
    <name type="scientific">Tetraselmis sp. GSL018</name>
    <dbReference type="NCBI Taxonomy" id="582737"/>
    <lineage>
        <taxon>Eukaryota</taxon>
        <taxon>Viridiplantae</taxon>
        <taxon>Chlorophyta</taxon>
        <taxon>core chlorophytes</taxon>
        <taxon>Chlorodendrophyceae</taxon>
        <taxon>Chlorodendrales</taxon>
        <taxon>Chlorodendraceae</taxon>
        <taxon>Tetraselmis</taxon>
    </lineage>
</organism>
<reference evidence="1" key="1">
    <citation type="submission" date="2014-05" db="EMBL/GenBank/DDBJ databases">
        <title>The transcriptome of the halophilic microalga Tetraselmis sp. GSL018 isolated from the Great Salt Lake, Utah.</title>
        <authorList>
            <person name="Jinkerson R.E."/>
            <person name="D'Adamo S."/>
            <person name="Posewitz M.C."/>
        </authorList>
    </citation>
    <scope>NUCLEOTIDE SEQUENCE</scope>
    <source>
        <strain evidence="1">GSL018</strain>
    </source>
</reference>
<dbReference type="SUPFAM" id="SSF55874">
    <property type="entry name" value="ATPase domain of HSP90 chaperone/DNA topoisomerase II/histidine kinase"/>
    <property type="match status" value="1"/>
</dbReference>
<evidence type="ECO:0000313" key="1">
    <source>
        <dbReference type="EMBL" id="JAC83006.1"/>
    </source>
</evidence>
<sequence>SSPAHFLQEVIQNADDNDYNEAAGPPGLTLRLHQAAIHITNNEVGFRPADVLSLCSIADSKKQPGKHIGQKGLGFKSVFACTNCPHVVSAGPWRFRFERDESRDEMDFITPIWIDARDADGLPEELQEAIQSPAPVSQTHIYLPLKPDLQGNEHFLASIDSMLDPEVLPPVLLNLRKLRRFAMQKQFPEGYGSEVLVEKSEPVPGDPTLKTFVLRNGILGPNSPKILDIHDRMEHLRACVKTPGEKERREEIPYRVVTCTVEIPKHVREDETSRKVSQTDICIAFPLGNIIGSKHTPRFPVYAGLPVMEVGFPFALNCDWLLVTSRESVRDCLWNRCLRDWAAALLVTVLREDPQLRRSFPHLLPPEATHDTGPWWGRFCDEVMSLVKINLPALLDEGRSGPQRQYRLPNPEILALVPREVLARLTSIHVLDEAAGVALKGSLDTLSCADLLGRLHDGSDPENSSDAFLEWMRSQTSKWMRRLFEILLEETRLNPELIELCASKPLFQLRPLAGQPEDADQRFCSLMPSKFLDKRVFFCPDLHLRMWRSDVLIVDARSEAEAAFIKGVLEELTPSQLVNHIVMTTGTAACPQGFSPAGVLWQDLLYLRNHMDDLRALFPETLPRLLVPVCGRSSMTASVTEAMLPTVLGLQLPVSQTGSTPVIQLPYGGDGFQGDFLLECLQWEEFFLEAGCKPLQPLANPIGEHRMPLELPCLTEFSADAARIALKVLDQHSQHVWYCLSKAMMHTQQGEYLQVRSVCDRSCFHSHLLPTVEIPAHARELAKRLGVTVEPDADFVAKGLQHLKTKGGRNLAVCQQWLILLQHAISSSSPLDSEPDMPCDSGLRKSIVLYFPDQDAWLNLEQVVCVPVDLPDKGISNDGIVAVCNALGMAVISKCNNSAYMPFMPLLVGSLKCSDIPSMEQALQALRVVAKMPHHFLEVGHGGCKLLSDEGAAAIMQIYSVIEGLLSKEFGNPVNFQPRLGFNHADPEWRRHLRIAANLPDLMAECHAGDAFPFRLYNDMMTWDANQVEACVVPCLLDTATKADKCWDYLHPDFVFACPLLIAALRVPYMEHRFSFRCRHDVNCKERELPEMSKLFREVVGDEALTVVTAKLIKPFIQAVGDPSIAWHTMEEETEELTVQTDLPYVVMGSLVICKRLMKNTRQNHAVLVLALARLLEARKGISATEALQIAREEMLKVSSLREAPWQGGQGDPTASELGNTLFPNRDSMVVQPDLVLAGVDFSELAPWAHDESADLNGGQTLPAMAASCESVSADHAKENLLLEARVQELFAIAHSEEGRAEHTIPRFTHSRSTFWLAEGVTPAVQNLQPAEERTLGVDVYEQKRVGDCAEHFVHLFLRQEYGAAYNPGEHWISSTRLRVLPTYGTRNIDDSMGYDFVLDDIKQLFSCSENRNMRCHIEVKGCSGKWDGTLHISANEVGTRDEIQTLSSAKAYILVVVEHVGNPRATRIAAALNWSQDFKLLHLQAESYIAVFHSTRREAADGCRDVSHIRSTSTQDVSTRCNAAGRYVRKLRGWLTIIQKRDSGDKFGFIKSDNMEFFVPPRELPHTGGNVEFEDAGRRSNGPRPMAINVSLIGDCSRWR</sequence>
<dbReference type="InterPro" id="IPR052957">
    <property type="entry name" value="Auxin_embryo_med"/>
</dbReference>
<name>A0A061SJW0_9CHLO</name>
<dbReference type="PANTHER" id="PTHR32387:SF0">
    <property type="entry name" value="PROTEIN NO VEIN"/>
    <property type="match status" value="1"/>
</dbReference>
<dbReference type="InterPro" id="IPR036890">
    <property type="entry name" value="HATPase_C_sf"/>
</dbReference>
<dbReference type="NCBIfam" id="NF047352">
    <property type="entry name" value="P_loop_sacsin"/>
    <property type="match status" value="1"/>
</dbReference>